<gene>
    <name evidence="2" type="ORF">HT134_02925</name>
</gene>
<dbReference type="AlphaFoldDB" id="A0A7Y6IJY5"/>
<evidence type="ECO:0000313" key="3">
    <source>
        <dbReference type="Proteomes" id="UP000546126"/>
    </source>
</evidence>
<dbReference type="Proteomes" id="UP000546126">
    <property type="component" value="Unassembled WGS sequence"/>
</dbReference>
<protein>
    <submittedName>
        <fullName evidence="2">S1 RNA-binding domain-containing protein</fullName>
    </submittedName>
</protein>
<dbReference type="EMBL" id="JABWGO010000001">
    <property type="protein sequence ID" value="NUW39083.1"/>
    <property type="molecule type" value="Genomic_DNA"/>
</dbReference>
<dbReference type="SUPFAM" id="SSF50249">
    <property type="entry name" value="Nucleic acid-binding proteins"/>
    <property type="match status" value="1"/>
</dbReference>
<dbReference type="Gene3D" id="2.40.50.140">
    <property type="entry name" value="Nucleic acid-binding proteins"/>
    <property type="match status" value="2"/>
</dbReference>
<dbReference type="GO" id="GO:0003729">
    <property type="term" value="F:mRNA binding"/>
    <property type="evidence" value="ECO:0007669"/>
    <property type="project" value="TreeGrafter"/>
</dbReference>
<proteinExistence type="predicted"/>
<organism evidence="2 3">
    <name type="scientific">Nonomuraea rhodomycinica</name>
    <dbReference type="NCBI Taxonomy" id="1712872"/>
    <lineage>
        <taxon>Bacteria</taxon>
        <taxon>Bacillati</taxon>
        <taxon>Actinomycetota</taxon>
        <taxon>Actinomycetes</taxon>
        <taxon>Streptosporangiales</taxon>
        <taxon>Streptosporangiaceae</taxon>
        <taxon>Nonomuraea</taxon>
    </lineage>
</organism>
<reference evidence="2 3" key="1">
    <citation type="submission" date="2020-06" db="EMBL/GenBank/DDBJ databases">
        <authorList>
            <person name="Chanama M."/>
        </authorList>
    </citation>
    <scope>NUCLEOTIDE SEQUENCE [LARGE SCALE GENOMIC DNA]</scope>
    <source>
        <strain evidence="2 3">TBRC6557</strain>
    </source>
</reference>
<dbReference type="InterPro" id="IPR003029">
    <property type="entry name" value="S1_domain"/>
</dbReference>
<dbReference type="GO" id="GO:0003735">
    <property type="term" value="F:structural constituent of ribosome"/>
    <property type="evidence" value="ECO:0007669"/>
    <property type="project" value="TreeGrafter"/>
</dbReference>
<dbReference type="SMART" id="SM00316">
    <property type="entry name" value="S1"/>
    <property type="match status" value="1"/>
</dbReference>
<feature type="domain" description="S1 motif" evidence="1">
    <location>
        <begin position="77"/>
        <end position="146"/>
    </location>
</feature>
<dbReference type="PROSITE" id="PS50126">
    <property type="entry name" value="S1"/>
    <property type="match status" value="1"/>
</dbReference>
<name>A0A7Y6IJY5_9ACTN</name>
<dbReference type="InterPro" id="IPR012340">
    <property type="entry name" value="NA-bd_OB-fold"/>
</dbReference>
<dbReference type="PANTHER" id="PTHR10724">
    <property type="entry name" value="30S RIBOSOMAL PROTEIN S1"/>
    <property type="match status" value="1"/>
</dbReference>
<evidence type="ECO:0000259" key="1">
    <source>
        <dbReference type="PROSITE" id="PS50126"/>
    </source>
</evidence>
<evidence type="ECO:0000313" key="2">
    <source>
        <dbReference type="EMBL" id="NUW39083.1"/>
    </source>
</evidence>
<comment type="caution">
    <text evidence="2">The sequence shown here is derived from an EMBL/GenBank/DDBJ whole genome shotgun (WGS) entry which is preliminary data.</text>
</comment>
<keyword evidence="3" id="KW-1185">Reference proteome</keyword>
<accession>A0A7Y6IJY5</accession>
<dbReference type="InterPro" id="IPR050437">
    <property type="entry name" value="Ribos_protein_bS1-like"/>
</dbReference>
<dbReference type="Pfam" id="PF00575">
    <property type="entry name" value="S1"/>
    <property type="match status" value="1"/>
</dbReference>
<sequence>MERCHKEASAEGEARRLSTPYLSGCHRFGDTSEVVSVGERVTCEVLASDTHDGEARLSLRATRPDPFQQFARRVHVGQILHGPVTKVAPFGAFVRVADGVEGLIRLGELTSRTSEVSGVAVQVGDVVTVIIIEIDTLRRRLALSDKAPVWRQRR</sequence>
<dbReference type="GO" id="GO:0006412">
    <property type="term" value="P:translation"/>
    <property type="evidence" value="ECO:0007669"/>
    <property type="project" value="TreeGrafter"/>
</dbReference>